<accession>A0A9N8HG56</accession>
<gene>
    <name evidence="2" type="ORF">SEMRO_466_G148710.1</name>
</gene>
<keyword evidence="3" id="KW-1185">Reference proteome</keyword>
<dbReference type="Proteomes" id="UP001153069">
    <property type="component" value="Unassembled WGS sequence"/>
</dbReference>
<organism evidence="2 3">
    <name type="scientific">Seminavis robusta</name>
    <dbReference type="NCBI Taxonomy" id="568900"/>
    <lineage>
        <taxon>Eukaryota</taxon>
        <taxon>Sar</taxon>
        <taxon>Stramenopiles</taxon>
        <taxon>Ochrophyta</taxon>
        <taxon>Bacillariophyta</taxon>
        <taxon>Bacillariophyceae</taxon>
        <taxon>Bacillariophycidae</taxon>
        <taxon>Naviculales</taxon>
        <taxon>Naviculaceae</taxon>
        <taxon>Seminavis</taxon>
    </lineage>
</organism>
<sequence>MTLTTALNCFYRRDLFRQARKAIANRSQKMRDNKAPKTADAVSTPKSATSTNQNSNTEEDNIDPWTLDISVDSGLVRVGKLGPWVMGPW</sequence>
<dbReference type="EMBL" id="CAICTM010000465">
    <property type="protein sequence ID" value="CAB9511060.1"/>
    <property type="molecule type" value="Genomic_DNA"/>
</dbReference>
<feature type="region of interest" description="Disordered" evidence="1">
    <location>
        <begin position="24"/>
        <end position="64"/>
    </location>
</feature>
<feature type="compositionally biased region" description="Polar residues" evidence="1">
    <location>
        <begin position="44"/>
        <end position="56"/>
    </location>
</feature>
<dbReference type="OrthoDB" id="47901at2759"/>
<evidence type="ECO:0000313" key="3">
    <source>
        <dbReference type="Proteomes" id="UP001153069"/>
    </source>
</evidence>
<proteinExistence type="predicted"/>
<evidence type="ECO:0000313" key="2">
    <source>
        <dbReference type="EMBL" id="CAB9511060.1"/>
    </source>
</evidence>
<comment type="caution">
    <text evidence="2">The sequence shown here is derived from an EMBL/GenBank/DDBJ whole genome shotgun (WGS) entry which is preliminary data.</text>
</comment>
<evidence type="ECO:0000256" key="1">
    <source>
        <dbReference type="SAM" id="MobiDB-lite"/>
    </source>
</evidence>
<reference evidence="2" key="1">
    <citation type="submission" date="2020-06" db="EMBL/GenBank/DDBJ databases">
        <authorList>
            <consortium name="Plant Systems Biology data submission"/>
        </authorList>
    </citation>
    <scope>NUCLEOTIDE SEQUENCE</scope>
    <source>
        <strain evidence="2">D6</strain>
    </source>
</reference>
<protein>
    <submittedName>
        <fullName evidence="2">Uncharacterized protein</fullName>
    </submittedName>
</protein>
<dbReference type="AlphaFoldDB" id="A0A9N8HG56"/>
<name>A0A9N8HG56_9STRA</name>